<evidence type="ECO:0000313" key="8">
    <source>
        <dbReference type="Proteomes" id="UP000605846"/>
    </source>
</evidence>
<dbReference type="PANTHER" id="PTHR11384">
    <property type="entry name" value="ATP-BINDING CASSETTE, SUB-FAMILY D MEMBER"/>
    <property type="match status" value="1"/>
</dbReference>
<dbReference type="GO" id="GO:0042760">
    <property type="term" value="P:very long-chain fatty acid catabolic process"/>
    <property type="evidence" value="ECO:0007669"/>
    <property type="project" value="TreeGrafter"/>
</dbReference>
<dbReference type="GO" id="GO:0007031">
    <property type="term" value="P:peroxisome organization"/>
    <property type="evidence" value="ECO:0007669"/>
    <property type="project" value="TreeGrafter"/>
</dbReference>
<accession>A0A8H7BUP4</accession>
<gene>
    <name evidence="7" type="primary">ABCD4</name>
    <name evidence="7" type="ORF">EC973_009271</name>
</gene>
<dbReference type="InterPro" id="IPR027417">
    <property type="entry name" value="P-loop_NTPase"/>
</dbReference>
<reference evidence="7" key="1">
    <citation type="submission" date="2020-01" db="EMBL/GenBank/DDBJ databases">
        <title>Genome Sequencing of Three Apophysomyces-Like Fungal Strains Confirms a Novel Fungal Genus in the Mucoromycota with divergent Burkholderia-like Endosymbiotic Bacteria.</title>
        <authorList>
            <person name="Stajich J.E."/>
            <person name="Macias A.M."/>
            <person name="Carter-House D."/>
            <person name="Lovett B."/>
            <person name="Kasson L.R."/>
            <person name="Berry K."/>
            <person name="Grigoriev I."/>
            <person name="Chang Y."/>
            <person name="Spatafora J."/>
            <person name="Kasson M.T."/>
        </authorList>
    </citation>
    <scope>NUCLEOTIDE SEQUENCE</scope>
    <source>
        <strain evidence="7">NRRL A-21654</strain>
    </source>
</reference>
<feature type="domain" description="ABC transporter" evidence="6">
    <location>
        <begin position="210"/>
        <end position="420"/>
    </location>
</feature>
<dbReference type="GO" id="GO:0005324">
    <property type="term" value="F:long-chain fatty acid transmembrane transporter activity"/>
    <property type="evidence" value="ECO:0007669"/>
    <property type="project" value="TreeGrafter"/>
</dbReference>
<evidence type="ECO:0000256" key="4">
    <source>
        <dbReference type="ARBA" id="ARBA00022989"/>
    </source>
</evidence>
<dbReference type="GO" id="GO:0140359">
    <property type="term" value="F:ABC-type transporter activity"/>
    <property type="evidence" value="ECO:0007669"/>
    <property type="project" value="InterPro"/>
</dbReference>
<evidence type="ECO:0000256" key="1">
    <source>
        <dbReference type="ARBA" id="ARBA00008575"/>
    </source>
</evidence>
<dbReference type="PROSITE" id="PS50893">
    <property type="entry name" value="ABC_TRANSPORTER_2"/>
    <property type="match status" value="1"/>
</dbReference>
<name>A0A8H7BUP4_9FUNG</name>
<evidence type="ECO:0000256" key="2">
    <source>
        <dbReference type="ARBA" id="ARBA00022448"/>
    </source>
</evidence>
<dbReference type="InterPro" id="IPR017871">
    <property type="entry name" value="ABC_transporter-like_CS"/>
</dbReference>
<keyword evidence="7" id="KW-0547">Nucleotide-binding</keyword>
<sequence>MDNPDQRITQDIDKFAEVLREIVEKLIISPILIAYYTWQCWSVGGFMGPLPIVNAVFYKELQEGNFRFLHLRLRQYVESIAFSDGEKEENVRARDSLNTLLTFQRTIINKELPLRLANQSFQYLGSILSYLIVAIPIFSGVYDDKDASQLSEIISKFTTIIEQSTKLSDLAGYTARVAGLLEAMDEVDNEIENIEIDYPCHREDDESEIIEFQEVSLISPRGKHIVLNLNLKISRGENLMIMGPNDDIHMYLRDSEGRVHVPKMRDRGQGIIFLPQMPYLIYGSLRDQIGYPGLESTNCISDEEVRQLLAQVGLSHLEYMVDSFDTPYGQEWNKMLSPGEQQKLIFARVFYMKPHFAALDEATSAMDNEAGIQLYQQATQLGITLISVSHQASLIKFHTHLITLDGHGGHTIQLVAGAETGP</sequence>
<comment type="caution">
    <text evidence="7">The sequence shown here is derived from an EMBL/GenBank/DDBJ whole genome shotgun (WGS) entry which is preliminary data.</text>
</comment>
<keyword evidence="7" id="KW-0067">ATP-binding</keyword>
<keyword evidence="8" id="KW-1185">Reference proteome</keyword>
<proteinExistence type="inferred from homology"/>
<evidence type="ECO:0000313" key="7">
    <source>
        <dbReference type="EMBL" id="KAF7731507.1"/>
    </source>
</evidence>
<dbReference type="InterPro" id="IPR011527">
    <property type="entry name" value="ABC1_TM_dom"/>
</dbReference>
<dbReference type="GO" id="GO:0015910">
    <property type="term" value="P:long-chain fatty acid import into peroxisome"/>
    <property type="evidence" value="ECO:0007669"/>
    <property type="project" value="TreeGrafter"/>
</dbReference>
<dbReference type="SUPFAM" id="SSF52540">
    <property type="entry name" value="P-loop containing nucleoside triphosphate hydrolases"/>
    <property type="match status" value="1"/>
</dbReference>
<dbReference type="Proteomes" id="UP000605846">
    <property type="component" value="Unassembled WGS sequence"/>
</dbReference>
<organism evidence="7 8">
    <name type="scientific">Apophysomyces ossiformis</name>
    <dbReference type="NCBI Taxonomy" id="679940"/>
    <lineage>
        <taxon>Eukaryota</taxon>
        <taxon>Fungi</taxon>
        <taxon>Fungi incertae sedis</taxon>
        <taxon>Mucoromycota</taxon>
        <taxon>Mucoromycotina</taxon>
        <taxon>Mucoromycetes</taxon>
        <taxon>Mucorales</taxon>
        <taxon>Mucorineae</taxon>
        <taxon>Mucoraceae</taxon>
        <taxon>Apophysomyces</taxon>
    </lineage>
</organism>
<keyword evidence="3" id="KW-0812">Transmembrane</keyword>
<protein>
    <submittedName>
        <fullName evidence="7">ATP-binding cassette sub- D member 4</fullName>
    </submittedName>
</protein>
<dbReference type="InterPro" id="IPR050835">
    <property type="entry name" value="ABC_transporter_sub-D"/>
</dbReference>
<evidence type="ECO:0000256" key="5">
    <source>
        <dbReference type="ARBA" id="ARBA00023136"/>
    </source>
</evidence>
<dbReference type="Pfam" id="PF00005">
    <property type="entry name" value="ABC_tran"/>
    <property type="match status" value="1"/>
</dbReference>
<dbReference type="Pfam" id="PF06472">
    <property type="entry name" value="ABC_membrane_2"/>
    <property type="match status" value="1"/>
</dbReference>
<dbReference type="Gene3D" id="3.40.50.300">
    <property type="entry name" value="P-loop containing nucleotide triphosphate hydrolases"/>
    <property type="match status" value="1"/>
</dbReference>
<dbReference type="AlphaFoldDB" id="A0A8H7BUP4"/>
<dbReference type="PANTHER" id="PTHR11384:SF59">
    <property type="entry name" value="LYSOSOMAL COBALAMIN TRANSPORTER ABCD4"/>
    <property type="match status" value="1"/>
</dbReference>
<comment type="similarity">
    <text evidence="1">Belongs to the ABC transporter superfamily. ABCD family. Peroxisomal fatty acyl CoA transporter (TC 3.A.1.203) subfamily.</text>
</comment>
<dbReference type="PROSITE" id="PS00211">
    <property type="entry name" value="ABC_TRANSPORTER_1"/>
    <property type="match status" value="1"/>
</dbReference>
<dbReference type="InterPro" id="IPR003439">
    <property type="entry name" value="ABC_transporter-like_ATP-bd"/>
</dbReference>
<keyword evidence="2" id="KW-0813">Transport</keyword>
<keyword evidence="5" id="KW-0472">Membrane</keyword>
<dbReference type="GO" id="GO:0005778">
    <property type="term" value="C:peroxisomal membrane"/>
    <property type="evidence" value="ECO:0007669"/>
    <property type="project" value="TreeGrafter"/>
</dbReference>
<dbReference type="GO" id="GO:0016887">
    <property type="term" value="F:ATP hydrolysis activity"/>
    <property type="evidence" value="ECO:0007669"/>
    <property type="project" value="InterPro"/>
</dbReference>
<evidence type="ECO:0000256" key="3">
    <source>
        <dbReference type="ARBA" id="ARBA00022692"/>
    </source>
</evidence>
<dbReference type="GO" id="GO:0005524">
    <property type="term" value="F:ATP binding"/>
    <property type="evidence" value="ECO:0007669"/>
    <property type="project" value="UniProtKB-KW"/>
</dbReference>
<dbReference type="EMBL" id="JABAYA010000009">
    <property type="protein sequence ID" value="KAF7731507.1"/>
    <property type="molecule type" value="Genomic_DNA"/>
</dbReference>
<dbReference type="GO" id="GO:0006635">
    <property type="term" value="P:fatty acid beta-oxidation"/>
    <property type="evidence" value="ECO:0007669"/>
    <property type="project" value="TreeGrafter"/>
</dbReference>
<dbReference type="OrthoDB" id="422637at2759"/>
<keyword evidence="4" id="KW-1133">Transmembrane helix</keyword>
<evidence type="ECO:0000259" key="6">
    <source>
        <dbReference type="PROSITE" id="PS50893"/>
    </source>
</evidence>